<evidence type="ECO:0000256" key="15">
    <source>
        <dbReference type="ARBA" id="ARBA00023049"/>
    </source>
</evidence>
<dbReference type="GO" id="GO:0005783">
    <property type="term" value="C:endoplasmic reticulum"/>
    <property type="evidence" value="ECO:0007669"/>
    <property type="project" value="UniProtKB-SubCell"/>
</dbReference>
<keyword evidence="16" id="KW-0865">Zymogen</keyword>
<evidence type="ECO:0000256" key="11">
    <source>
        <dbReference type="ARBA" id="ARBA00022801"/>
    </source>
</evidence>
<keyword evidence="9" id="KW-0479">Metal-binding</keyword>
<dbReference type="Gene3D" id="3.50.30.30">
    <property type="match status" value="1"/>
</dbReference>
<evidence type="ECO:0000256" key="10">
    <source>
        <dbReference type="ARBA" id="ARBA00022729"/>
    </source>
</evidence>
<keyword evidence="18" id="KW-0458">Lysosome</keyword>
<keyword evidence="10" id="KW-0732">Signal</keyword>
<reference evidence="23" key="1">
    <citation type="submission" date="2018-05" db="EMBL/GenBank/DDBJ databases">
        <authorList>
            <person name="Lanie J.A."/>
            <person name="Ng W.-L."/>
            <person name="Kazmierczak K.M."/>
            <person name="Andrzejewski T.M."/>
            <person name="Davidsen T.M."/>
            <person name="Wayne K.J."/>
            <person name="Tettelin H."/>
            <person name="Glass J.I."/>
            <person name="Rusch D."/>
            <person name="Podicherti R."/>
            <person name="Tsui H.-C.T."/>
            <person name="Winkler M.E."/>
        </authorList>
    </citation>
    <scope>NUCLEOTIDE SEQUENCE</scope>
</reference>
<evidence type="ECO:0000256" key="18">
    <source>
        <dbReference type="ARBA" id="ARBA00023228"/>
    </source>
</evidence>
<dbReference type="GO" id="GO:0046872">
    <property type="term" value="F:metal ion binding"/>
    <property type="evidence" value="ECO:0007669"/>
    <property type="project" value="UniProtKB-KW"/>
</dbReference>
<comment type="subunit">
    <text evidence="19">Homodimer. The monomeric form is inactive while the homodimer is active.</text>
</comment>
<keyword evidence="11" id="KW-0378">Hydrolase</keyword>
<dbReference type="PANTHER" id="PTHR12053">
    <property type="entry name" value="PROTEASE FAMILY M28 PLASMA GLUTAMATE CARBOXYPEPTIDASE-RELATED"/>
    <property type="match status" value="1"/>
</dbReference>
<keyword evidence="14" id="KW-0333">Golgi apparatus</keyword>
<dbReference type="InterPro" id="IPR007484">
    <property type="entry name" value="Peptidase_M28"/>
</dbReference>
<sequence length="508" mass="56002">MTRALALSFLIALGATLSVGTLPLAAQEQIDQDMVARIRAEGFDNSHVLELFNHLTNVIGPRLTNSPGYYESVEFMRDKMIEWEFEDVHVEAWEFGRGWSLERFSVEMLEPRYLPMIGFPVGWSASTPGRLVSEPIMLGGKSAAELRSLQGGLEGAIVLTRPIETNFFREDRPQPQFEDRFTPSRSLTRSPSTPPAAAQQAERSRRQEASRALGDLMVGGGVGVQLAPTRGEHGTLFVTGRDQGEGAVPSVVLAAEHYNLVARLLEQEVPVTLAVEVAGRYYEDNTDAYNIIAEIPGVDPEIGDEVVMVGAHLDSWHTGTGATDNADGSSIVTEALRILKALDVQPRRTIRVALWGGEEQGLLGSREYVRRHFEGAENVVAHEKFSVYYNLDNGFAPIYGFFMEGNEAAREIMEDYLEPFNDLGANISTMAGVGSTDHLSFIGAGLPGFQSIHDFTGYDVRTHHTNMDTFERVQEEDLKQAAVVMASILYHSAMRDGRMPRALVAAQR</sequence>
<gene>
    <name evidence="23" type="ORF">METZ01_LOCUS20916</name>
</gene>
<evidence type="ECO:0000256" key="17">
    <source>
        <dbReference type="ARBA" id="ARBA00023180"/>
    </source>
</evidence>
<keyword evidence="15" id="KW-0482">Metalloprotease</keyword>
<dbReference type="SUPFAM" id="SSF53187">
    <property type="entry name" value="Zn-dependent exopeptidases"/>
    <property type="match status" value="1"/>
</dbReference>
<dbReference type="Gene3D" id="3.40.630.10">
    <property type="entry name" value="Zn peptidases"/>
    <property type="match status" value="1"/>
</dbReference>
<evidence type="ECO:0000256" key="20">
    <source>
        <dbReference type="ARBA" id="ARBA00033328"/>
    </source>
</evidence>
<evidence type="ECO:0000256" key="21">
    <source>
        <dbReference type="SAM" id="MobiDB-lite"/>
    </source>
</evidence>
<evidence type="ECO:0000256" key="3">
    <source>
        <dbReference type="ARBA" id="ARBA00004555"/>
    </source>
</evidence>
<feature type="compositionally biased region" description="Basic and acidic residues" evidence="21">
    <location>
        <begin position="169"/>
        <end position="182"/>
    </location>
</feature>
<evidence type="ECO:0000256" key="7">
    <source>
        <dbReference type="ARBA" id="ARBA00022645"/>
    </source>
</evidence>
<proteinExistence type="predicted"/>
<dbReference type="GO" id="GO:0005576">
    <property type="term" value="C:extracellular region"/>
    <property type="evidence" value="ECO:0007669"/>
    <property type="project" value="UniProtKB-SubCell"/>
</dbReference>
<evidence type="ECO:0000256" key="9">
    <source>
        <dbReference type="ARBA" id="ARBA00022723"/>
    </source>
</evidence>
<evidence type="ECO:0000313" key="23">
    <source>
        <dbReference type="EMBL" id="SUZ68062.1"/>
    </source>
</evidence>
<evidence type="ECO:0000256" key="5">
    <source>
        <dbReference type="ARBA" id="ARBA00014116"/>
    </source>
</evidence>
<evidence type="ECO:0000256" key="13">
    <source>
        <dbReference type="ARBA" id="ARBA00022833"/>
    </source>
</evidence>
<keyword evidence="13" id="KW-0862">Zinc</keyword>
<feature type="compositionally biased region" description="Low complexity" evidence="21">
    <location>
        <begin position="183"/>
        <end position="201"/>
    </location>
</feature>
<evidence type="ECO:0000256" key="19">
    <source>
        <dbReference type="ARBA" id="ARBA00025833"/>
    </source>
</evidence>
<dbReference type="GO" id="GO:0005764">
    <property type="term" value="C:lysosome"/>
    <property type="evidence" value="ECO:0007669"/>
    <property type="project" value="UniProtKB-SubCell"/>
</dbReference>
<organism evidence="23">
    <name type="scientific">marine metagenome</name>
    <dbReference type="NCBI Taxonomy" id="408172"/>
    <lineage>
        <taxon>unclassified sequences</taxon>
        <taxon>metagenomes</taxon>
        <taxon>ecological metagenomes</taxon>
    </lineage>
</organism>
<evidence type="ECO:0000256" key="1">
    <source>
        <dbReference type="ARBA" id="ARBA00004240"/>
    </source>
</evidence>
<evidence type="ECO:0000256" key="2">
    <source>
        <dbReference type="ARBA" id="ARBA00004371"/>
    </source>
</evidence>
<keyword evidence="17" id="KW-0325">Glycoprotein</keyword>
<dbReference type="GO" id="GO:0005794">
    <property type="term" value="C:Golgi apparatus"/>
    <property type="evidence" value="ECO:0007669"/>
    <property type="project" value="UniProtKB-SubCell"/>
</dbReference>
<comment type="subcellular location">
    <subcellularLocation>
        <location evidence="1">Endoplasmic reticulum</location>
    </subcellularLocation>
    <subcellularLocation>
        <location evidence="3">Golgi apparatus</location>
    </subcellularLocation>
    <subcellularLocation>
        <location evidence="2">Lysosome</location>
    </subcellularLocation>
    <subcellularLocation>
        <location evidence="4">Secreted</location>
    </subcellularLocation>
</comment>
<evidence type="ECO:0000256" key="14">
    <source>
        <dbReference type="ARBA" id="ARBA00023034"/>
    </source>
</evidence>
<dbReference type="GO" id="GO:0004180">
    <property type="term" value="F:carboxypeptidase activity"/>
    <property type="evidence" value="ECO:0007669"/>
    <property type="project" value="UniProtKB-KW"/>
</dbReference>
<evidence type="ECO:0000259" key="22">
    <source>
        <dbReference type="Pfam" id="PF04389"/>
    </source>
</evidence>
<dbReference type="EMBL" id="UINC01001028">
    <property type="protein sequence ID" value="SUZ68062.1"/>
    <property type="molecule type" value="Genomic_DNA"/>
</dbReference>
<name>A0A381PM03_9ZZZZ</name>
<evidence type="ECO:0000256" key="8">
    <source>
        <dbReference type="ARBA" id="ARBA00022670"/>
    </source>
</evidence>
<keyword evidence="12" id="KW-0256">Endoplasmic reticulum</keyword>
<dbReference type="AlphaFoldDB" id="A0A381PM03"/>
<protein>
    <recommendedName>
        <fullName evidence="5">Carboxypeptidase Q</fullName>
    </recommendedName>
    <alternativeName>
        <fullName evidence="20">Plasma glutamate carboxypeptidase</fullName>
    </alternativeName>
</protein>
<dbReference type="GO" id="GO:0070573">
    <property type="term" value="F:metallodipeptidase activity"/>
    <property type="evidence" value="ECO:0007669"/>
    <property type="project" value="InterPro"/>
</dbReference>
<dbReference type="Pfam" id="PF04389">
    <property type="entry name" value="Peptidase_M28"/>
    <property type="match status" value="1"/>
</dbReference>
<dbReference type="PANTHER" id="PTHR12053:SF3">
    <property type="entry name" value="CARBOXYPEPTIDASE Q"/>
    <property type="match status" value="1"/>
</dbReference>
<accession>A0A381PM03</accession>
<keyword evidence="8" id="KW-0645">Protease</keyword>
<evidence type="ECO:0000256" key="16">
    <source>
        <dbReference type="ARBA" id="ARBA00023145"/>
    </source>
</evidence>
<feature type="domain" description="Peptidase M28" evidence="22">
    <location>
        <begin position="290"/>
        <end position="487"/>
    </location>
</feature>
<evidence type="ECO:0000256" key="4">
    <source>
        <dbReference type="ARBA" id="ARBA00004613"/>
    </source>
</evidence>
<keyword evidence="7" id="KW-0121">Carboxypeptidase</keyword>
<evidence type="ECO:0000256" key="12">
    <source>
        <dbReference type="ARBA" id="ARBA00022824"/>
    </source>
</evidence>
<dbReference type="GO" id="GO:0006508">
    <property type="term" value="P:proteolysis"/>
    <property type="evidence" value="ECO:0007669"/>
    <property type="project" value="UniProtKB-KW"/>
</dbReference>
<evidence type="ECO:0000256" key="6">
    <source>
        <dbReference type="ARBA" id="ARBA00022525"/>
    </source>
</evidence>
<dbReference type="InterPro" id="IPR039866">
    <property type="entry name" value="CPQ"/>
</dbReference>
<feature type="region of interest" description="Disordered" evidence="21">
    <location>
        <begin position="169"/>
        <end position="210"/>
    </location>
</feature>
<keyword evidence="6" id="KW-0964">Secreted</keyword>